<sequence>MGGKYETTSMQVSKSKSGITRDGTRFVVVYKLQDGGYSEPIKLRIDDAIGIAKRFRDHRKGDRSRSISASAAKYVYKKISEKGLLTDEVSANSEDPAPLPSHDTPDAKSNLKSDSMLAPVYLPYLEVNREPQVSDEMVDQLAFLLSGIDPAARNDPKFARSGVTMRDLIQQTEVRVSTSRLLYTDHRYVLIHLRNLDDDAFRAKWNEAKEQPGGQDATDLIKLTRRLEKLDLENASEIAKNSEEAELILQIQSRAVDLLVRRYRRTQRKLDEINRSDSKPAVDTRSQGGWLSRLNFFNKKESEVHNKPVPVDEAAHMAARAYLDHCVQLGRVLRTDVAKRAVADQ</sequence>
<reference evidence="2 3" key="1">
    <citation type="submission" date="2019-02" db="EMBL/GenBank/DDBJ databases">
        <title>Deep-cultivation of Planctomycetes and their phenomic and genomic characterization uncovers novel biology.</title>
        <authorList>
            <person name="Wiegand S."/>
            <person name="Jogler M."/>
            <person name="Boedeker C."/>
            <person name="Pinto D."/>
            <person name="Vollmers J."/>
            <person name="Rivas-Marin E."/>
            <person name="Kohn T."/>
            <person name="Peeters S.H."/>
            <person name="Heuer A."/>
            <person name="Rast P."/>
            <person name="Oberbeckmann S."/>
            <person name="Bunk B."/>
            <person name="Jeske O."/>
            <person name="Meyerdierks A."/>
            <person name="Storesund J.E."/>
            <person name="Kallscheuer N."/>
            <person name="Luecker S."/>
            <person name="Lage O.M."/>
            <person name="Pohl T."/>
            <person name="Merkel B.J."/>
            <person name="Hornburger P."/>
            <person name="Mueller R.-W."/>
            <person name="Bruemmer F."/>
            <person name="Labrenz M."/>
            <person name="Spormann A.M."/>
            <person name="Op Den Camp H."/>
            <person name="Overmann J."/>
            <person name="Amann R."/>
            <person name="Jetten M.S.M."/>
            <person name="Mascher T."/>
            <person name="Medema M.H."/>
            <person name="Devos D.P."/>
            <person name="Kaster A.-K."/>
            <person name="Ovreas L."/>
            <person name="Rohde M."/>
            <person name="Galperin M.Y."/>
            <person name="Jogler C."/>
        </authorList>
    </citation>
    <scope>NUCLEOTIDE SEQUENCE [LARGE SCALE GENOMIC DNA]</scope>
    <source>
        <strain evidence="2 3">Pla52n</strain>
    </source>
</reference>
<dbReference type="RefSeq" id="WP_146520075.1">
    <property type="nucleotide sequence ID" value="NZ_CP151726.1"/>
</dbReference>
<dbReference type="EMBL" id="SJPN01000003">
    <property type="protein sequence ID" value="TWU04704.1"/>
    <property type="molecule type" value="Genomic_DNA"/>
</dbReference>
<dbReference type="Proteomes" id="UP000320176">
    <property type="component" value="Unassembled WGS sequence"/>
</dbReference>
<protein>
    <submittedName>
        <fullName evidence="2">Uncharacterized protein</fullName>
    </submittedName>
</protein>
<keyword evidence="3" id="KW-1185">Reference proteome</keyword>
<proteinExistence type="predicted"/>
<gene>
    <name evidence="2" type="ORF">Pla52n_27460</name>
</gene>
<name>A0A5C6B2P9_9BACT</name>
<evidence type="ECO:0000256" key="1">
    <source>
        <dbReference type="SAM" id="MobiDB-lite"/>
    </source>
</evidence>
<comment type="caution">
    <text evidence="2">The sequence shown here is derived from an EMBL/GenBank/DDBJ whole genome shotgun (WGS) entry which is preliminary data.</text>
</comment>
<accession>A0A5C6B2P9</accession>
<feature type="region of interest" description="Disordered" evidence="1">
    <location>
        <begin position="90"/>
        <end position="110"/>
    </location>
</feature>
<organism evidence="2 3">
    <name type="scientific">Stieleria varia</name>
    <dbReference type="NCBI Taxonomy" id="2528005"/>
    <lineage>
        <taxon>Bacteria</taxon>
        <taxon>Pseudomonadati</taxon>
        <taxon>Planctomycetota</taxon>
        <taxon>Planctomycetia</taxon>
        <taxon>Pirellulales</taxon>
        <taxon>Pirellulaceae</taxon>
        <taxon>Stieleria</taxon>
    </lineage>
</organism>
<dbReference type="OrthoDB" id="9924963at2"/>
<dbReference type="AlphaFoldDB" id="A0A5C6B2P9"/>
<evidence type="ECO:0000313" key="3">
    <source>
        <dbReference type="Proteomes" id="UP000320176"/>
    </source>
</evidence>
<evidence type="ECO:0000313" key="2">
    <source>
        <dbReference type="EMBL" id="TWU04704.1"/>
    </source>
</evidence>